<dbReference type="Proteomes" id="UP000221080">
    <property type="component" value="Chromosome 29"/>
</dbReference>
<dbReference type="GO" id="GO:0008168">
    <property type="term" value="F:methyltransferase activity"/>
    <property type="evidence" value="ECO:0007669"/>
    <property type="project" value="UniProtKB-KW"/>
</dbReference>
<gene>
    <name evidence="3" type="primary">LOC108260753</name>
</gene>
<reference evidence="3" key="2">
    <citation type="submission" date="2025-08" db="UniProtKB">
        <authorList>
            <consortium name="RefSeq"/>
        </authorList>
    </citation>
    <scope>IDENTIFICATION</scope>
    <source>
        <tissue evidence="3">Blood</tissue>
    </source>
</reference>
<sequence>MTKPGFPDRVYERAADAFRASCVEKTLVYRYASYAPVPHPAAGDTGNENHAKQNELWAYELAFNTLKFQALLEDVLIDSCFQATRRMPDDLMALAMVMLYDLQDRKFQPREPMTGEGEGLVEEVRLVEDSLFRFRTKLAASLARFRIKQDLVCIDDILPKSVKEKHQRKHKLPTCAWVNTLKSRYTHTHTRLYCPTNMCHVHVPHVYAHFVLRSVDEVCVTLKTQGFVQVDPHTHLEGRVFCKDTHCPDVLLFPRQAPELRDKTTLLLDRTLIIQEKSRSLAVCALRPLLAKNTDILLAGSFSAHTVAHVGVQASVFSNHVYVCGLPADSALREELHVTLSRIGCKIPKVHGVVYCTCSVYAEENELVVKSALKNAAARTKLRPFRIVSTGWTDEETFLRLQASDTGEGCFLCVLKREEAETVQNILARAAAKGLLNGLALHEKLKKTRTKDKQGGAPTTPPLPPQPDPSLTSAPSVSEQLPVDPPLPEAALEHARRPAHPNHASAAGPVENRASEAARRYKKIRRRKSRASRRGAKTKKPRTRSSRKKAPRPRVRPAEDVAP</sequence>
<protein>
    <submittedName>
        <fullName evidence="3">Methyltransferase NSUN7 isoform X5</fullName>
    </submittedName>
</protein>
<evidence type="ECO:0000256" key="1">
    <source>
        <dbReference type="SAM" id="MobiDB-lite"/>
    </source>
</evidence>
<dbReference type="InterPro" id="IPR029063">
    <property type="entry name" value="SAM-dependent_MTases_sf"/>
</dbReference>
<evidence type="ECO:0000313" key="2">
    <source>
        <dbReference type="Proteomes" id="UP000221080"/>
    </source>
</evidence>
<reference evidence="2" key="1">
    <citation type="journal article" date="2016" name="Nat. Commun.">
        <title>The channel catfish genome sequence provides insights into the evolution of scale formation in teleosts.</title>
        <authorList>
            <person name="Liu Z."/>
            <person name="Liu S."/>
            <person name="Yao J."/>
            <person name="Bao L."/>
            <person name="Zhang J."/>
            <person name="Li Y."/>
            <person name="Jiang C."/>
            <person name="Sun L."/>
            <person name="Wang R."/>
            <person name="Zhang Y."/>
            <person name="Zhou T."/>
            <person name="Zeng Q."/>
            <person name="Fu Q."/>
            <person name="Gao S."/>
            <person name="Li N."/>
            <person name="Koren S."/>
            <person name="Jiang Y."/>
            <person name="Zimin A."/>
            <person name="Xu P."/>
            <person name="Phillippy A.M."/>
            <person name="Geng X."/>
            <person name="Song L."/>
            <person name="Sun F."/>
            <person name="Li C."/>
            <person name="Wang X."/>
            <person name="Chen A."/>
            <person name="Jin Y."/>
            <person name="Yuan Z."/>
            <person name="Yang Y."/>
            <person name="Tan S."/>
            <person name="Peatman E."/>
            <person name="Lu J."/>
            <person name="Qin Z."/>
            <person name="Dunham R."/>
            <person name="Li Z."/>
            <person name="Sonstegard T."/>
            <person name="Feng J."/>
            <person name="Danzmann R.G."/>
            <person name="Schroeder S."/>
            <person name="Scheffler B."/>
            <person name="Duke M.V."/>
            <person name="Ballard L."/>
            <person name="Kucuktas H."/>
            <person name="Kaltenboeck L."/>
            <person name="Liu H."/>
            <person name="Armbruster J."/>
            <person name="Xie Y."/>
            <person name="Kirby M.L."/>
            <person name="Tian Y."/>
            <person name="Flanagan M.E."/>
            <person name="Mu W."/>
            <person name="Waldbieser G.C."/>
        </authorList>
    </citation>
    <scope>NUCLEOTIDE SEQUENCE [LARGE SCALE GENOMIC DNA]</scope>
    <source>
        <strain evidence="2">SDA103</strain>
    </source>
</reference>
<dbReference type="AlphaFoldDB" id="A0A9F7QZP5"/>
<feature type="region of interest" description="Disordered" evidence="1">
    <location>
        <begin position="447"/>
        <end position="563"/>
    </location>
</feature>
<dbReference type="PANTHER" id="PTHR14663">
    <property type="entry name" value="METHYLTRANSFERASE NSUN7-RELATED"/>
    <property type="match status" value="1"/>
</dbReference>
<name>A0A9F7QZP5_ICTPU</name>
<evidence type="ECO:0000313" key="3">
    <source>
        <dbReference type="RefSeq" id="XP_053533484.1"/>
    </source>
</evidence>
<keyword evidence="3" id="KW-0808">Transferase</keyword>
<dbReference type="Gene3D" id="3.40.50.150">
    <property type="entry name" value="Vaccinia Virus protein VP39"/>
    <property type="match status" value="1"/>
</dbReference>
<feature type="compositionally biased region" description="Basic residues" evidence="1">
    <location>
        <begin position="520"/>
        <end position="555"/>
    </location>
</feature>
<feature type="compositionally biased region" description="Pro residues" evidence="1">
    <location>
        <begin position="459"/>
        <end position="468"/>
    </location>
</feature>
<dbReference type="Gene3D" id="3.30.70.1170">
    <property type="entry name" value="Sun protein, domain 3"/>
    <property type="match status" value="1"/>
</dbReference>
<keyword evidence="2" id="KW-1185">Reference proteome</keyword>
<organism evidence="2 3">
    <name type="scientific">Ictalurus punctatus</name>
    <name type="common">Channel catfish</name>
    <name type="synonym">Silurus punctatus</name>
    <dbReference type="NCBI Taxonomy" id="7998"/>
    <lineage>
        <taxon>Eukaryota</taxon>
        <taxon>Metazoa</taxon>
        <taxon>Chordata</taxon>
        <taxon>Craniata</taxon>
        <taxon>Vertebrata</taxon>
        <taxon>Euteleostomi</taxon>
        <taxon>Actinopterygii</taxon>
        <taxon>Neopterygii</taxon>
        <taxon>Teleostei</taxon>
        <taxon>Ostariophysi</taxon>
        <taxon>Siluriformes</taxon>
        <taxon>Ictaluridae</taxon>
        <taxon>Ictalurus</taxon>
    </lineage>
</organism>
<proteinExistence type="predicted"/>
<dbReference type="RefSeq" id="XP_053533484.1">
    <property type="nucleotide sequence ID" value="XM_053677509.1"/>
</dbReference>
<keyword evidence="3" id="KW-0489">Methyltransferase</keyword>
<dbReference type="PANTHER" id="PTHR14663:SF2">
    <property type="entry name" value="METHYLTRANSFERASE NSUN7-RELATED"/>
    <property type="match status" value="1"/>
</dbReference>
<dbReference type="InterPro" id="IPR042620">
    <property type="entry name" value="NSUN7"/>
</dbReference>
<accession>A0A9F7QZP5</accession>
<dbReference type="GeneID" id="108260753"/>
<dbReference type="GO" id="GO:0032259">
    <property type="term" value="P:methylation"/>
    <property type="evidence" value="ECO:0007669"/>
    <property type="project" value="UniProtKB-KW"/>
</dbReference>